<keyword evidence="2" id="KW-1185">Reference proteome</keyword>
<evidence type="ECO:0000313" key="1">
    <source>
        <dbReference type="EMBL" id="PTQ12105.1"/>
    </source>
</evidence>
<sequence length="151" mass="16340">MHLARLANQGGAAGEIEAIAAVADWIPRPKGLGLKVLLAELARAGVSIKPSSFDAIAVASEVNFQSPESTRLALENMVFIEIKASNQERVKPGFEGFFFALTESEIAAADQLGSRHRVALFNRLSGELLLTSVPEILHRSKSMTWQLSVQL</sequence>
<comment type="caution">
    <text evidence="1">The sequence shown here is derived from an EMBL/GenBank/DDBJ whole genome shotgun (WGS) entry which is preliminary data.</text>
</comment>
<dbReference type="AlphaFoldDB" id="A0A2T5FZJ0"/>
<organism evidence="1 2">
    <name type="scientific">Sphingomonas oleivorans</name>
    <dbReference type="NCBI Taxonomy" id="1735121"/>
    <lineage>
        <taxon>Bacteria</taxon>
        <taxon>Pseudomonadati</taxon>
        <taxon>Pseudomonadota</taxon>
        <taxon>Alphaproteobacteria</taxon>
        <taxon>Sphingomonadales</taxon>
        <taxon>Sphingomonadaceae</taxon>
        <taxon>Sphingomonas</taxon>
    </lineage>
</organism>
<reference evidence="1 2" key="1">
    <citation type="submission" date="2017-09" db="EMBL/GenBank/DDBJ databases">
        <title>Sphingomonas panjinensis sp.nov., isolated from oil-contaminated soil.</title>
        <authorList>
            <person name="Wang L."/>
            <person name="Chen L."/>
        </authorList>
    </citation>
    <scope>NUCLEOTIDE SEQUENCE [LARGE SCALE GENOMIC DNA]</scope>
    <source>
        <strain evidence="1 2">FW-11</strain>
    </source>
</reference>
<proteinExistence type="predicted"/>
<evidence type="ECO:0000313" key="2">
    <source>
        <dbReference type="Proteomes" id="UP000244162"/>
    </source>
</evidence>
<gene>
    <name evidence="1" type="ORF">CLG96_05940</name>
</gene>
<name>A0A2T5FZJ0_9SPHN</name>
<dbReference type="Proteomes" id="UP000244162">
    <property type="component" value="Unassembled WGS sequence"/>
</dbReference>
<accession>A0A2T5FZJ0</accession>
<protein>
    <recommendedName>
        <fullName evidence="3">Protein NO VEIN C-terminal domain-containing protein</fullName>
    </recommendedName>
</protein>
<evidence type="ECO:0008006" key="3">
    <source>
        <dbReference type="Google" id="ProtNLM"/>
    </source>
</evidence>
<dbReference type="EMBL" id="NWBU01000005">
    <property type="protein sequence ID" value="PTQ12105.1"/>
    <property type="molecule type" value="Genomic_DNA"/>
</dbReference>